<evidence type="ECO:0000313" key="2">
    <source>
        <dbReference type="Proteomes" id="UP000249526"/>
    </source>
</evidence>
<dbReference type="Proteomes" id="UP000249526">
    <property type="component" value="Unassembled WGS sequence"/>
</dbReference>
<organism evidence="1 2">
    <name type="scientific">Aspergillus piperis CBS 112811</name>
    <dbReference type="NCBI Taxonomy" id="1448313"/>
    <lineage>
        <taxon>Eukaryota</taxon>
        <taxon>Fungi</taxon>
        <taxon>Dikarya</taxon>
        <taxon>Ascomycota</taxon>
        <taxon>Pezizomycotina</taxon>
        <taxon>Eurotiomycetes</taxon>
        <taxon>Eurotiomycetidae</taxon>
        <taxon>Eurotiales</taxon>
        <taxon>Aspergillaceae</taxon>
        <taxon>Aspergillus</taxon>
        <taxon>Aspergillus subgen. Circumdati</taxon>
    </lineage>
</organism>
<reference evidence="1 2" key="1">
    <citation type="submission" date="2018-02" db="EMBL/GenBank/DDBJ databases">
        <title>The genomes of Aspergillus section Nigri reveals drivers in fungal speciation.</title>
        <authorList>
            <consortium name="DOE Joint Genome Institute"/>
            <person name="Vesth T.C."/>
            <person name="Nybo J."/>
            <person name="Theobald S."/>
            <person name="Brandl J."/>
            <person name="Frisvad J.C."/>
            <person name="Nielsen K.F."/>
            <person name="Lyhne E.K."/>
            <person name="Kogle M.E."/>
            <person name="Kuo A."/>
            <person name="Riley R."/>
            <person name="Clum A."/>
            <person name="Nolan M."/>
            <person name="Lipzen A."/>
            <person name="Salamov A."/>
            <person name="Henrissat B."/>
            <person name="Wiebenga A."/>
            <person name="De vries R.P."/>
            <person name="Grigoriev I.V."/>
            <person name="Mortensen U.H."/>
            <person name="Andersen M.R."/>
            <person name="Baker S.E."/>
        </authorList>
    </citation>
    <scope>NUCLEOTIDE SEQUENCE [LARGE SCALE GENOMIC DNA]</scope>
    <source>
        <strain evidence="1 2">CBS 112811</strain>
    </source>
</reference>
<protein>
    <submittedName>
        <fullName evidence="1">Uncharacterized protein</fullName>
    </submittedName>
</protein>
<dbReference type="AlphaFoldDB" id="A0A8G1VRA5"/>
<keyword evidence="2" id="KW-1185">Reference proteome</keyword>
<gene>
    <name evidence="1" type="ORF">BO85DRAFT_114962</name>
</gene>
<sequence length="101" mass="11514">MFSAVSGMEPESEPRYDFRQGLSNSMNHRSYDLELLYRLTSCQHNRSSTLVGGQAPLVIFCGYTVVCSGPKHQHPDMHKLALVLEKFSRAGYCRHYLPSYN</sequence>
<dbReference type="RefSeq" id="XP_025519622.1">
    <property type="nucleotide sequence ID" value="XM_025653862.1"/>
</dbReference>
<accession>A0A8G1VRA5</accession>
<proteinExistence type="predicted"/>
<evidence type="ECO:0000313" key="1">
    <source>
        <dbReference type="EMBL" id="RAH61700.1"/>
    </source>
</evidence>
<dbReference type="GeneID" id="37157264"/>
<dbReference type="EMBL" id="KZ825055">
    <property type="protein sequence ID" value="RAH61700.1"/>
    <property type="molecule type" value="Genomic_DNA"/>
</dbReference>
<name>A0A8G1VRA5_9EURO</name>